<evidence type="ECO:0000313" key="2">
    <source>
        <dbReference type="Proteomes" id="UP000000752"/>
    </source>
</evidence>
<protein>
    <submittedName>
        <fullName evidence="1">65aa long hypothetical nusA protein</fullName>
    </submittedName>
</protein>
<dbReference type="AlphaFoldDB" id="O73974"/>
<gene>
    <name evidence="1" type="ORF">PHS019</name>
</gene>
<evidence type="ECO:0000313" key="1">
    <source>
        <dbReference type="EMBL" id="BAA29551.1"/>
    </source>
</evidence>
<dbReference type="KEGG" id="pho:PHS019"/>
<dbReference type="Proteomes" id="UP000000752">
    <property type="component" value="Chromosome"/>
</dbReference>
<dbReference type="InterPro" id="IPR015946">
    <property type="entry name" value="KH_dom-like_a/b"/>
</dbReference>
<keyword evidence="2" id="KW-1185">Reference proteome</keyword>
<organism evidence="1 2">
    <name type="scientific">Pyrococcus horikoshii (strain ATCC 700860 / DSM 12428 / JCM 9974 / NBRC 100139 / OT-3)</name>
    <dbReference type="NCBI Taxonomy" id="70601"/>
    <lineage>
        <taxon>Archaea</taxon>
        <taxon>Methanobacteriati</taxon>
        <taxon>Methanobacteriota</taxon>
        <taxon>Thermococci</taxon>
        <taxon>Thermococcales</taxon>
        <taxon>Thermococcaceae</taxon>
        <taxon>Pyrococcus</taxon>
    </lineage>
</organism>
<sequence length="65" mass="7485">MMKMDEIYSRLKEMLRVEILDIEFKDDKIIVYVPKDEVRLAVGYGGAVVKSAELVLGKKIEVRGR</sequence>
<name>O73974_PYRHO</name>
<dbReference type="SUPFAM" id="SSF54814">
    <property type="entry name" value="Prokaryotic type KH domain (KH-domain type II)"/>
    <property type="match status" value="1"/>
</dbReference>
<dbReference type="InterPro" id="IPR009019">
    <property type="entry name" value="KH_sf_prok-type"/>
</dbReference>
<dbReference type="PIR" id="B71158">
    <property type="entry name" value="B71158"/>
</dbReference>
<dbReference type="eggNOG" id="arCOG05857">
    <property type="taxonomic scope" value="Archaea"/>
</dbReference>
<dbReference type="EMBL" id="BA000001">
    <property type="protein sequence ID" value="BAA29551.1"/>
    <property type="molecule type" value="Genomic_DNA"/>
</dbReference>
<dbReference type="GO" id="GO:0003723">
    <property type="term" value="F:RNA binding"/>
    <property type="evidence" value="ECO:0007669"/>
    <property type="project" value="InterPro"/>
</dbReference>
<dbReference type="STRING" id="70601.gene:9377396"/>
<proteinExistence type="predicted"/>
<accession>O73974</accession>
<dbReference type="EnsemblBacteria" id="BAA29551">
    <property type="protein sequence ID" value="BAA29551"/>
    <property type="gene ID" value="BAA29551"/>
</dbReference>
<reference evidence="1 2" key="1">
    <citation type="journal article" date="1998" name="DNA Res.">
        <title>Complete sequence and gene organization of the genome of a hyper-thermophilic archaebacterium, Pyrococcus horikoshii OT3.</title>
        <authorList>
            <person name="Kawarabayasi Y."/>
            <person name="Sawada M."/>
            <person name="Horikawa H."/>
            <person name="Haikawa Y."/>
            <person name="Hino Y."/>
            <person name="Yamamoto S."/>
            <person name="Sekine M."/>
            <person name="Baba S."/>
            <person name="Kosugi H."/>
            <person name="Hosoyama A."/>
            <person name="Nagai Y."/>
            <person name="Sakai M."/>
            <person name="Ogura K."/>
            <person name="Otuka R."/>
            <person name="Nakazawa H."/>
            <person name="Takamiya M."/>
            <person name="Ohfuku Y."/>
            <person name="Funahashi T."/>
            <person name="Tanaka T."/>
            <person name="Kudoh Y."/>
            <person name="Yamazaki J."/>
            <person name="Kushida N."/>
            <person name="Oguchi A."/>
            <person name="Aoki K."/>
            <person name="Nakamura Y."/>
            <person name="Robb T.F."/>
            <person name="Horikoshi K."/>
            <person name="Masuchi Y."/>
            <person name="Shizuya H."/>
            <person name="Kikuchi H."/>
        </authorList>
    </citation>
    <scope>NUCLEOTIDE SEQUENCE [LARGE SCALE GENOMIC DNA]</scope>
    <source>
        <strain evidence="2">ATCC 700860 / DSM 12428 / JCM 9974 / NBRC 100139 / OT-3</strain>
    </source>
</reference>
<dbReference type="Gene3D" id="3.30.300.20">
    <property type="match status" value="1"/>
</dbReference>